<sequence length="372" mass="42059">MNQTENSLVMGADLSLLKRNLDQGAAYRIDGSPIEPVSFLKQAGFEWARLRLFHSPSGHGAQCTDLLYTLALAKQLVESGYKFLLDIHYSDTWADPGKQHVPKAWKEMDFLTLEQEVYRYTLQVVAAFVSVGAEPDMVQIGNEITPGMLWNHGRVAQAHNVNTPHWQREESSNDKQAWNRFGKLLKAGIKGAHVATGKPTPIMMHIDRGGDIPTNQWFFDNLMEQGVEFDAIGESYYPFWHGMPEDLAETLEFLGKRYNKDLYLAEVAYPHKHHEMYENALSGDQEGWDRLTGKYPLSPDGQKRFMGDVIEIVKASSHGKGIFYWAPEWIPIPGTEDEADASPCWARALFDEQGNALPALDVFKQTRELESA</sequence>
<evidence type="ECO:0000256" key="4">
    <source>
        <dbReference type="ARBA" id="ARBA00022801"/>
    </source>
</evidence>
<dbReference type="SUPFAM" id="SSF51445">
    <property type="entry name" value="(Trans)glycosidases"/>
    <property type="match status" value="1"/>
</dbReference>
<accession>A0A6C2URF4</accession>
<evidence type="ECO:0000256" key="6">
    <source>
        <dbReference type="RuleBase" id="RU361192"/>
    </source>
</evidence>
<evidence type="ECO:0000256" key="1">
    <source>
        <dbReference type="ARBA" id="ARBA00001695"/>
    </source>
</evidence>
<comment type="catalytic activity">
    <reaction evidence="1 6">
        <text>The enzyme specifically hydrolyzes (1-&gt;4)-beta-D-galactosidic linkages in type I arabinogalactans.</text>
        <dbReference type="EC" id="3.2.1.89"/>
    </reaction>
</comment>
<comment type="similarity">
    <text evidence="2 6">Belongs to the glycosyl hydrolase 53 family.</text>
</comment>
<dbReference type="PANTHER" id="PTHR34983">
    <property type="entry name" value="ARABINOGALACTAN ENDO-BETA-1,4-GALACTANASE A"/>
    <property type="match status" value="1"/>
</dbReference>
<dbReference type="GO" id="GO:0015926">
    <property type="term" value="F:glucosidase activity"/>
    <property type="evidence" value="ECO:0007669"/>
    <property type="project" value="InterPro"/>
</dbReference>
<dbReference type="AlphaFoldDB" id="A0A6C2URF4"/>
<keyword evidence="5 6" id="KW-0326">Glycosidase</keyword>
<reference evidence="7 8" key="1">
    <citation type="submission" date="2019-04" db="EMBL/GenBank/DDBJ databases">
        <authorList>
            <person name="Van Vliet M D."/>
        </authorList>
    </citation>
    <scope>NUCLEOTIDE SEQUENCE [LARGE SCALE GENOMIC DNA]</scope>
    <source>
        <strain evidence="7 8">F21</strain>
    </source>
</reference>
<keyword evidence="4 6" id="KW-0378">Hydrolase</keyword>
<evidence type="ECO:0000256" key="3">
    <source>
        <dbReference type="ARBA" id="ARBA00012556"/>
    </source>
</evidence>
<dbReference type="EC" id="3.2.1.89" evidence="3 6"/>
<dbReference type="Pfam" id="PF07745">
    <property type="entry name" value="Glyco_hydro_53"/>
    <property type="match status" value="1"/>
</dbReference>
<dbReference type="GO" id="GO:0031218">
    <property type="term" value="F:arabinogalactan endo-1,4-beta-galactosidase activity"/>
    <property type="evidence" value="ECO:0007669"/>
    <property type="project" value="UniProtKB-EC"/>
</dbReference>
<proteinExistence type="inferred from homology"/>
<dbReference type="PANTHER" id="PTHR34983:SF1">
    <property type="entry name" value="ARABINOGALACTAN ENDO-BETA-1,4-GALACTANASE A"/>
    <property type="match status" value="1"/>
</dbReference>
<dbReference type="InterPro" id="IPR017853">
    <property type="entry name" value="GH"/>
</dbReference>
<evidence type="ECO:0000256" key="5">
    <source>
        <dbReference type="ARBA" id="ARBA00023295"/>
    </source>
</evidence>
<protein>
    <recommendedName>
        <fullName evidence="3 6">Arabinogalactan endo-beta-1,4-galactanase</fullName>
        <ecNumber evidence="3 6">3.2.1.89</ecNumber>
    </recommendedName>
</protein>
<dbReference type="EMBL" id="CAAHFH010000002">
    <property type="protein sequence ID" value="VGO21864.1"/>
    <property type="molecule type" value="Genomic_DNA"/>
</dbReference>
<evidence type="ECO:0000313" key="7">
    <source>
        <dbReference type="EMBL" id="VGO21864.1"/>
    </source>
</evidence>
<dbReference type="Gene3D" id="3.20.20.80">
    <property type="entry name" value="Glycosidases"/>
    <property type="match status" value="1"/>
</dbReference>
<organism evidence="7 8">
    <name type="scientific">Pontiella sulfatireligans</name>
    <dbReference type="NCBI Taxonomy" id="2750658"/>
    <lineage>
        <taxon>Bacteria</taxon>
        <taxon>Pseudomonadati</taxon>
        <taxon>Kiritimatiellota</taxon>
        <taxon>Kiritimatiellia</taxon>
        <taxon>Kiritimatiellales</taxon>
        <taxon>Pontiellaceae</taxon>
        <taxon>Pontiella</taxon>
    </lineage>
</organism>
<dbReference type="Proteomes" id="UP000346198">
    <property type="component" value="Unassembled WGS sequence"/>
</dbReference>
<gene>
    <name evidence="7" type="primary">ganB_1</name>
    <name evidence="7" type="ORF">SCARR_03944</name>
</gene>
<dbReference type="InterPro" id="IPR011683">
    <property type="entry name" value="Glyco_hydro_53"/>
</dbReference>
<dbReference type="RefSeq" id="WP_136063297.1">
    <property type="nucleotide sequence ID" value="NZ_CAAHFH010000002.1"/>
</dbReference>
<dbReference type="GO" id="GO:0045490">
    <property type="term" value="P:pectin catabolic process"/>
    <property type="evidence" value="ECO:0007669"/>
    <property type="project" value="TreeGrafter"/>
</dbReference>
<name>A0A6C2URF4_9BACT</name>
<evidence type="ECO:0000313" key="8">
    <source>
        <dbReference type="Proteomes" id="UP000346198"/>
    </source>
</evidence>
<keyword evidence="8" id="KW-1185">Reference proteome</keyword>
<evidence type="ECO:0000256" key="2">
    <source>
        <dbReference type="ARBA" id="ARBA00010687"/>
    </source>
</evidence>